<sequence>MLERDQQIEYNKLFWGSQESCIVDQVTMSTLKNTL</sequence>
<accession>A0A2P2QZV4</accession>
<name>A0A2P2QZV4_RHIMU</name>
<reference evidence="1" key="1">
    <citation type="submission" date="2018-02" db="EMBL/GenBank/DDBJ databases">
        <title>Rhizophora mucronata_Transcriptome.</title>
        <authorList>
            <person name="Meera S.P."/>
            <person name="Sreeshan A."/>
            <person name="Augustine A."/>
        </authorList>
    </citation>
    <scope>NUCLEOTIDE SEQUENCE</scope>
    <source>
        <tissue evidence="1">Leaf</tissue>
    </source>
</reference>
<protein>
    <submittedName>
        <fullName evidence="1">Uncharacterized protein</fullName>
    </submittedName>
</protein>
<organism evidence="1">
    <name type="scientific">Rhizophora mucronata</name>
    <name type="common">Asiatic mangrove</name>
    <dbReference type="NCBI Taxonomy" id="61149"/>
    <lineage>
        <taxon>Eukaryota</taxon>
        <taxon>Viridiplantae</taxon>
        <taxon>Streptophyta</taxon>
        <taxon>Embryophyta</taxon>
        <taxon>Tracheophyta</taxon>
        <taxon>Spermatophyta</taxon>
        <taxon>Magnoliopsida</taxon>
        <taxon>eudicotyledons</taxon>
        <taxon>Gunneridae</taxon>
        <taxon>Pentapetalae</taxon>
        <taxon>rosids</taxon>
        <taxon>fabids</taxon>
        <taxon>Malpighiales</taxon>
        <taxon>Rhizophoraceae</taxon>
        <taxon>Rhizophora</taxon>
    </lineage>
</organism>
<dbReference type="EMBL" id="GGEC01092003">
    <property type="protein sequence ID" value="MBX72487.1"/>
    <property type="molecule type" value="Transcribed_RNA"/>
</dbReference>
<proteinExistence type="predicted"/>
<evidence type="ECO:0000313" key="1">
    <source>
        <dbReference type="EMBL" id="MBX72487.1"/>
    </source>
</evidence>
<dbReference type="AlphaFoldDB" id="A0A2P2QZV4"/>